<gene>
    <name evidence="2" type="ORF">FSB_LOCUS20677</name>
</gene>
<feature type="region of interest" description="Disordered" evidence="1">
    <location>
        <begin position="814"/>
        <end position="840"/>
    </location>
</feature>
<dbReference type="GO" id="GO:0000796">
    <property type="term" value="C:condensin complex"/>
    <property type="evidence" value="ECO:0007669"/>
    <property type="project" value="TreeGrafter"/>
</dbReference>
<dbReference type="GO" id="GO:0000070">
    <property type="term" value="P:mitotic sister chromatid segregation"/>
    <property type="evidence" value="ECO:0007669"/>
    <property type="project" value="TreeGrafter"/>
</dbReference>
<organism evidence="2">
    <name type="scientific">Fagus sylvatica</name>
    <name type="common">Beechnut</name>
    <dbReference type="NCBI Taxonomy" id="28930"/>
    <lineage>
        <taxon>Eukaryota</taxon>
        <taxon>Viridiplantae</taxon>
        <taxon>Streptophyta</taxon>
        <taxon>Embryophyta</taxon>
        <taxon>Tracheophyta</taxon>
        <taxon>Spermatophyta</taxon>
        <taxon>Magnoliopsida</taxon>
        <taxon>eudicotyledons</taxon>
        <taxon>Gunneridae</taxon>
        <taxon>Pentapetalae</taxon>
        <taxon>rosids</taxon>
        <taxon>fabids</taxon>
        <taxon>Fagales</taxon>
        <taxon>Fagaceae</taxon>
        <taxon>Fagus</taxon>
    </lineage>
</organism>
<sequence>MEKRLRSSLQSSAQEFLSLAKKQSLKSSKPTLKSLIHNINPNSDLSSSLPISLHASISHSIQSFQNLLEPNPKLSKSPRSPPIKRRRRSSRHSKTPVEPDSDHYESDLRKEKQKVLEDLEILACIALLCVSHPKKAFSPSDLLPGVRALHDNLILFDSDSVLLSEIANLCEEWWKEDLPGRETLISQSLPFLLSKSLTLKRKVDVHRVYSLREAFALFDYEDESIEDLKLLLIRCVIAPLYLKTEDGRRFLAFVFGLSNQLVKEMLAMIRSQIPFGRKSMLEAYGDILFRAWKAAEGDSKGEIENGFLQGFIDGAIHASSCTFAASIRRVLGGFISQRTTKGVEKLLFRLAEPVIFRSLQVANSNVRQNALHLLLDMFPLEDPDCTKEVKDTLLDKQFFLLERLLMDDCPDVRVVAVEDNAFSIRAAVADLLLLIRDIRNFQFNKVVGLDVLLSTLANDEPHVAQKITKLLLPSYFPSKVPVEEACSRCVTLIKRSPMAGARFCEFAVSEGASLKSLMELIRVFISLVLSPDKLGADQMEGLLVAAANLCDSLTSEPCYKSALKELLAGEKVMSLFSAASTARAQSSILKIVSTISPDDEAGIFEECMSLVTNCSGISDNVERQATVRSAHKLFLFCDGFDDMFEALTVCLQKTAYRCHIKFGTEIPKDSFSSTKRKKSKSSGKISAKWKHVNGKRTSNFEEDYSIALGIAWQIRDLLISEDCRKAILGSQTLELSFLALKIISEVSIMQCIHCEYMDTSPILAYTALALHMTLQNLTVLEQTMDHMLNCIEKLLEAGDSGKSSKLPSEFEQAKGAIRHGRGRKEPQTDASSPSAHESAYTEQKRVPIKVKMLTAILKFMVDATMMGFLSHYYGQFLKFTSGYVQYIISALGRQPHDQCQLKEEDLKDIVLCVNSSFTYAAKLLNQVHRAVSEASPLPPEAFDVANNLLDLITSIELHLGSGKAARLVAAAKPWLPDLILALGSGHILEEIQGEGMHFHASDRIKVHFPSWPLILARTELSEMGEVSPEEDGRASESEEFPVFKKLLGMIVTLLKGNLNILDAVGVIFLTVSVVGLERKDFGLVLGLLHFVCMKLFSQDDREWGAMMLASLQDIYPQIERELEEENDEDGTQKLLSAKELLEPIWMYHIYETGRVSMMDE</sequence>
<feature type="compositionally biased region" description="Basic and acidic residues" evidence="1">
    <location>
        <begin position="95"/>
        <end position="109"/>
    </location>
</feature>
<feature type="compositionally biased region" description="Basic residues" evidence="1">
    <location>
        <begin position="82"/>
        <end position="94"/>
    </location>
</feature>
<evidence type="ECO:0000256" key="1">
    <source>
        <dbReference type="SAM" id="MobiDB-lite"/>
    </source>
</evidence>
<feature type="region of interest" description="Disordered" evidence="1">
    <location>
        <begin position="68"/>
        <end position="109"/>
    </location>
</feature>
<proteinExistence type="predicted"/>
<dbReference type="Pfam" id="PF12422">
    <property type="entry name" value="Condensin2nSMC"/>
    <property type="match status" value="1"/>
</dbReference>
<protein>
    <submittedName>
        <fullName evidence="2">Uncharacterized protein</fullName>
    </submittedName>
</protein>
<name>A0A2N9G061_FAGSY</name>
<dbReference type="InterPro" id="IPR016024">
    <property type="entry name" value="ARM-type_fold"/>
</dbReference>
<dbReference type="GO" id="GO:0005634">
    <property type="term" value="C:nucleus"/>
    <property type="evidence" value="ECO:0007669"/>
    <property type="project" value="InterPro"/>
</dbReference>
<dbReference type="AlphaFoldDB" id="A0A2N9G061"/>
<dbReference type="PANTHER" id="PTHR16199:SF4">
    <property type="entry name" value="CONDENSIN-2 COMPLEX SUBUNIT G2"/>
    <property type="match status" value="1"/>
</dbReference>
<dbReference type="EMBL" id="OIVN01001335">
    <property type="protein sequence ID" value="SPC92795.1"/>
    <property type="molecule type" value="Genomic_DNA"/>
</dbReference>
<accession>A0A2N9G061</accession>
<dbReference type="InterPro" id="IPR024741">
    <property type="entry name" value="Condensin2_G2"/>
</dbReference>
<dbReference type="PANTHER" id="PTHR16199">
    <property type="entry name" value="CONDENSIN-2 COMPLEX SUBUNIT G2"/>
    <property type="match status" value="1"/>
</dbReference>
<dbReference type="SUPFAM" id="SSF48371">
    <property type="entry name" value="ARM repeat"/>
    <property type="match status" value="1"/>
</dbReference>
<evidence type="ECO:0000313" key="2">
    <source>
        <dbReference type="EMBL" id="SPC92795.1"/>
    </source>
</evidence>
<reference evidence="2" key="1">
    <citation type="submission" date="2018-02" db="EMBL/GenBank/DDBJ databases">
        <authorList>
            <person name="Cohen D.B."/>
            <person name="Kent A.D."/>
        </authorList>
    </citation>
    <scope>NUCLEOTIDE SEQUENCE</scope>
</reference>